<dbReference type="Gene3D" id="1.20.120.520">
    <property type="entry name" value="nmb1532 protein domain like"/>
    <property type="match status" value="1"/>
</dbReference>
<evidence type="ECO:0000313" key="2">
    <source>
        <dbReference type="Proteomes" id="UP001596422"/>
    </source>
</evidence>
<evidence type="ECO:0008006" key="3">
    <source>
        <dbReference type="Google" id="ProtNLM"/>
    </source>
</evidence>
<comment type="caution">
    <text evidence="1">The sequence shown here is derived from an EMBL/GenBank/DDBJ whole genome shotgun (WGS) entry which is preliminary data.</text>
</comment>
<reference evidence="2" key="1">
    <citation type="journal article" date="2019" name="Int. J. Syst. Evol. Microbiol.">
        <title>The Global Catalogue of Microorganisms (GCM) 10K type strain sequencing project: providing services to taxonomists for standard genome sequencing and annotation.</title>
        <authorList>
            <consortium name="The Broad Institute Genomics Platform"/>
            <consortium name="The Broad Institute Genome Sequencing Center for Infectious Disease"/>
            <person name="Wu L."/>
            <person name="Ma J."/>
        </authorList>
    </citation>
    <scope>NUCLEOTIDE SEQUENCE [LARGE SCALE GENOMIC DNA]</scope>
    <source>
        <strain evidence="2">NBRC 111756</strain>
    </source>
</reference>
<keyword evidence="2" id="KW-1185">Reference proteome</keyword>
<dbReference type="RefSeq" id="WP_379912516.1">
    <property type="nucleotide sequence ID" value="NZ_JBHSWE010000001.1"/>
</dbReference>
<name>A0ABW2A8F0_9GAMM</name>
<dbReference type="Proteomes" id="UP001596422">
    <property type="component" value="Unassembled WGS sequence"/>
</dbReference>
<gene>
    <name evidence="1" type="ORF">ACFQDL_29825</name>
</gene>
<protein>
    <recommendedName>
        <fullName evidence="3">Hemerythrin-like domain-containing protein</fullName>
    </recommendedName>
</protein>
<dbReference type="EMBL" id="JBHSWE010000001">
    <property type="protein sequence ID" value="MFC6673820.1"/>
    <property type="molecule type" value="Genomic_DNA"/>
</dbReference>
<evidence type="ECO:0000313" key="1">
    <source>
        <dbReference type="EMBL" id="MFC6673820.1"/>
    </source>
</evidence>
<proteinExistence type="predicted"/>
<organism evidence="1 2">
    <name type="scientific">Marinobacterium aestuariivivens</name>
    <dbReference type="NCBI Taxonomy" id="1698799"/>
    <lineage>
        <taxon>Bacteria</taxon>
        <taxon>Pseudomonadati</taxon>
        <taxon>Pseudomonadota</taxon>
        <taxon>Gammaproteobacteria</taxon>
        <taxon>Oceanospirillales</taxon>
        <taxon>Oceanospirillaceae</taxon>
        <taxon>Marinobacterium</taxon>
    </lineage>
</organism>
<accession>A0ABW2A8F0</accession>
<sequence length="131" mass="15421">MKRVEALLSLSREHHQALVVASRLGRLDDREALTACWRQLGETFFGPLRVHFDEEEHWILPLLPEGGELASRLLGDHRELRRLMDGREPAQWRAFGRCLKEHVRFEEKCLFEWLQMHYSSEQLLAAQCVET</sequence>